<dbReference type="AlphaFoldDB" id="A0A1B0BIQ4"/>
<keyword evidence="1" id="KW-0472">Membrane</keyword>
<dbReference type="Proteomes" id="UP000092460">
    <property type="component" value="Unassembled WGS sequence"/>
</dbReference>
<evidence type="ECO:0000313" key="3">
    <source>
        <dbReference type="Proteomes" id="UP000092460"/>
    </source>
</evidence>
<evidence type="ECO:0000256" key="1">
    <source>
        <dbReference type="SAM" id="Phobius"/>
    </source>
</evidence>
<organism evidence="2 3">
    <name type="scientific">Glossina palpalis gambiensis</name>
    <dbReference type="NCBI Taxonomy" id="67801"/>
    <lineage>
        <taxon>Eukaryota</taxon>
        <taxon>Metazoa</taxon>
        <taxon>Ecdysozoa</taxon>
        <taxon>Arthropoda</taxon>
        <taxon>Hexapoda</taxon>
        <taxon>Insecta</taxon>
        <taxon>Pterygota</taxon>
        <taxon>Neoptera</taxon>
        <taxon>Endopterygota</taxon>
        <taxon>Diptera</taxon>
        <taxon>Brachycera</taxon>
        <taxon>Muscomorpha</taxon>
        <taxon>Hippoboscoidea</taxon>
        <taxon>Glossinidae</taxon>
        <taxon>Glossina</taxon>
    </lineage>
</organism>
<dbReference type="EnsemblMetazoa" id="GPPI031441-RA">
    <property type="protein sequence ID" value="GPPI031441-PA"/>
    <property type="gene ID" value="GPPI031441"/>
</dbReference>
<keyword evidence="1" id="KW-1133">Transmembrane helix</keyword>
<keyword evidence="3" id="KW-1185">Reference proteome</keyword>
<evidence type="ECO:0000313" key="2">
    <source>
        <dbReference type="EnsemblMetazoa" id="GPPI031441-PA"/>
    </source>
</evidence>
<feature type="transmembrane region" description="Helical" evidence="1">
    <location>
        <begin position="31"/>
        <end position="51"/>
    </location>
</feature>
<sequence length="74" mass="8413">MKEELLMTAVKTCYNPTRHPRSRSRFRSPSLSICFFSYSLLSLFNILLSLVENFPYSLASQLVSQSVSQSAVSF</sequence>
<accession>A0A1B0BIQ4</accession>
<reference evidence="2" key="2">
    <citation type="submission" date="2020-05" db="UniProtKB">
        <authorList>
            <consortium name="EnsemblMetazoa"/>
        </authorList>
    </citation>
    <scope>IDENTIFICATION</scope>
    <source>
        <strain evidence="2">IAEA</strain>
    </source>
</reference>
<dbReference type="VEuPathDB" id="VectorBase:GPPI031441"/>
<name>A0A1B0BIQ4_9MUSC</name>
<keyword evidence="1" id="KW-0812">Transmembrane</keyword>
<reference evidence="3" key="1">
    <citation type="submission" date="2015-01" db="EMBL/GenBank/DDBJ databases">
        <authorList>
            <person name="Aksoy S."/>
            <person name="Warren W."/>
            <person name="Wilson R.K."/>
        </authorList>
    </citation>
    <scope>NUCLEOTIDE SEQUENCE [LARGE SCALE GENOMIC DNA]</scope>
    <source>
        <strain evidence="3">IAEA</strain>
    </source>
</reference>
<protein>
    <submittedName>
        <fullName evidence="2">Uncharacterized protein</fullName>
    </submittedName>
</protein>
<dbReference type="EMBL" id="JXJN01015064">
    <property type="status" value="NOT_ANNOTATED_CDS"/>
    <property type="molecule type" value="Genomic_DNA"/>
</dbReference>
<proteinExistence type="predicted"/>